<comment type="caution">
    <text evidence="2">The sequence shown here is derived from an EMBL/GenBank/DDBJ whole genome shotgun (WGS) entry which is preliminary data.</text>
</comment>
<dbReference type="SUPFAM" id="SSF57667">
    <property type="entry name" value="beta-beta-alpha zinc fingers"/>
    <property type="match status" value="1"/>
</dbReference>
<dbReference type="EMBL" id="JAIWYP010000004">
    <property type="protein sequence ID" value="KAH3843503.1"/>
    <property type="molecule type" value="Genomic_DNA"/>
</dbReference>
<gene>
    <name evidence="2" type="ORF">DPMN_117022</name>
</gene>
<evidence type="ECO:0000259" key="1">
    <source>
        <dbReference type="PROSITE" id="PS00028"/>
    </source>
</evidence>
<protein>
    <recommendedName>
        <fullName evidence="1">C2H2-type domain-containing protein</fullName>
    </recommendedName>
</protein>
<dbReference type="Proteomes" id="UP000828390">
    <property type="component" value="Unassembled WGS sequence"/>
</dbReference>
<dbReference type="PROSITE" id="PS00028">
    <property type="entry name" value="ZINC_FINGER_C2H2_1"/>
    <property type="match status" value="1"/>
</dbReference>
<dbReference type="InterPro" id="IPR036236">
    <property type="entry name" value="Znf_C2H2_sf"/>
</dbReference>
<keyword evidence="3" id="KW-1185">Reference proteome</keyword>
<dbReference type="InterPro" id="IPR013087">
    <property type="entry name" value="Znf_C2H2_type"/>
</dbReference>
<evidence type="ECO:0000313" key="2">
    <source>
        <dbReference type="EMBL" id="KAH3843503.1"/>
    </source>
</evidence>
<name>A0A9D4KP48_DREPO</name>
<evidence type="ECO:0000313" key="3">
    <source>
        <dbReference type="Proteomes" id="UP000828390"/>
    </source>
</evidence>
<sequence>MELILKICHMCVFFCGDALKTKRDLKLHDDRHIGLSKYSCCEKLFSRKEALTRHMRVFVKCSVHWNTRQHVLFRICHQNRFDKTPKKRGTSRKIQV</sequence>
<reference evidence="2" key="2">
    <citation type="submission" date="2020-11" db="EMBL/GenBank/DDBJ databases">
        <authorList>
            <person name="McCartney M.A."/>
            <person name="Auch B."/>
            <person name="Kono T."/>
            <person name="Mallez S."/>
            <person name="Becker A."/>
            <person name="Gohl D.M."/>
            <person name="Silverstein K.A.T."/>
            <person name="Koren S."/>
            <person name="Bechman K.B."/>
            <person name="Herman A."/>
            <person name="Abrahante J.E."/>
            <person name="Garbe J."/>
        </authorList>
    </citation>
    <scope>NUCLEOTIDE SEQUENCE</scope>
    <source>
        <strain evidence="2">Duluth1</strain>
        <tissue evidence="2">Whole animal</tissue>
    </source>
</reference>
<proteinExistence type="predicted"/>
<feature type="domain" description="C2H2-type" evidence="1">
    <location>
        <begin position="11"/>
        <end position="32"/>
    </location>
</feature>
<reference evidence="2" key="1">
    <citation type="journal article" date="2019" name="bioRxiv">
        <title>The Genome of the Zebra Mussel, Dreissena polymorpha: A Resource for Invasive Species Research.</title>
        <authorList>
            <person name="McCartney M.A."/>
            <person name="Auch B."/>
            <person name="Kono T."/>
            <person name="Mallez S."/>
            <person name="Zhang Y."/>
            <person name="Obille A."/>
            <person name="Becker A."/>
            <person name="Abrahante J.E."/>
            <person name="Garbe J."/>
            <person name="Badalamenti J.P."/>
            <person name="Herman A."/>
            <person name="Mangelson H."/>
            <person name="Liachko I."/>
            <person name="Sullivan S."/>
            <person name="Sone E.D."/>
            <person name="Koren S."/>
            <person name="Silverstein K.A.T."/>
            <person name="Beckman K.B."/>
            <person name="Gohl D.M."/>
        </authorList>
    </citation>
    <scope>NUCLEOTIDE SEQUENCE</scope>
    <source>
        <strain evidence="2">Duluth1</strain>
        <tissue evidence="2">Whole animal</tissue>
    </source>
</reference>
<accession>A0A9D4KP48</accession>
<organism evidence="2 3">
    <name type="scientific">Dreissena polymorpha</name>
    <name type="common">Zebra mussel</name>
    <name type="synonym">Mytilus polymorpha</name>
    <dbReference type="NCBI Taxonomy" id="45954"/>
    <lineage>
        <taxon>Eukaryota</taxon>
        <taxon>Metazoa</taxon>
        <taxon>Spiralia</taxon>
        <taxon>Lophotrochozoa</taxon>
        <taxon>Mollusca</taxon>
        <taxon>Bivalvia</taxon>
        <taxon>Autobranchia</taxon>
        <taxon>Heteroconchia</taxon>
        <taxon>Euheterodonta</taxon>
        <taxon>Imparidentia</taxon>
        <taxon>Neoheterodontei</taxon>
        <taxon>Myida</taxon>
        <taxon>Dreissenoidea</taxon>
        <taxon>Dreissenidae</taxon>
        <taxon>Dreissena</taxon>
    </lineage>
</organism>
<dbReference type="Gene3D" id="3.30.160.60">
    <property type="entry name" value="Classic Zinc Finger"/>
    <property type="match status" value="1"/>
</dbReference>
<dbReference type="AlphaFoldDB" id="A0A9D4KP48"/>